<evidence type="ECO:0000256" key="2">
    <source>
        <dbReference type="SAM" id="MobiDB-lite"/>
    </source>
</evidence>
<feature type="compositionally biased region" description="Polar residues" evidence="2">
    <location>
        <begin position="1"/>
        <end position="10"/>
    </location>
</feature>
<accession>A0AAE9WCL6</accession>
<evidence type="ECO:0000313" key="3">
    <source>
        <dbReference type="EMBL" id="WBW73011.1"/>
    </source>
</evidence>
<dbReference type="GO" id="GO:1990269">
    <property type="term" value="F:RNA polymerase II C-terminal domain phosphoserine binding"/>
    <property type="evidence" value="ECO:0007669"/>
    <property type="project" value="TreeGrafter"/>
</dbReference>
<feature type="coiled-coil region" evidence="1">
    <location>
        <begin position="250"/>
        <end position="277"/>
    </location>
</feature>
<gene>
    <name evidence="3" type="primary">leo1</name>
    <name evidence="3" type="ORF">SOMG_01085</name>
</gene>
<feature type="region of interest" description="Disordered" evidence="2">
    <location>
        <begin position="285"/>
        <end position="420"/>
    </location>
</feature>
<dbReference type="PANTHER" id="PTHR23146:SF0">
    <property type="entry name" value="RNA POLYMERASE-ASSOCIATED PROTEIN LEO1"/>
    <property type="match status" value="1"/>
</dbReference>
<feature type="compositionally biased region" description="Basic and acidic residues" evidence="2">
    <location>
        <begin position="374"/>
        <end position="392"/>
    </location>
</feature>
<dbReference type="Pfam" id="PF04004">
    <property type="entry name" value="Leo1"/>
    <property type="match status" value="1"/>
</dbReference>
<protein>
    <submittedName>
        <fullName evidence="3">RNA polymerase II associated Paf1 complex subunit Leo1</fullName>
    </submittedName>
</protein>
<keyword evidence="1" id="KW-0175">Coiled coil</keyword>
<dbReference type="GeneID" id="80874567"/>
<name>A0AAE9WCL6_9SCHI</name>
<sequence length="420" mass="48333">MSEPEVNSSKEANEDLFGGSDDESFTKDEVETTNNESNNEILNENDELKDHQNDQELFFDEERNQESPKESKPVKKILESEIPNFPSPAPLDSKAFHARIPNFMSVEHAPFDSAKYAIEAEADETLLAHDVQWGQRVKHKVDNTIRWRFDESGNPESNTQVVQWSDGSYSLRIGNDIYDAQSKLITQPTFLTTSHEAQHLLRVQAALKRSFNFLPSAISTATTSKLPSMRMRGTPLSNRGVQEIVTEKDPELLKREAEKFEEERNRARRRLEKRKYLNNYKNGMEEEEEDFTSFVGPRGAYSQRDESAEQDRMERLKRIKQEGAGEYYNNEENYEDEEDEGALDDFIEDEEEEEDEEPVNQSKHSPSKRSVSPESERNERESASPDKKHEASNEAGNESGEADNAGQRRPRRRIIESDSE</sequence>
<dbReference type="Proteomes" id="UP001212411">
    <property type="component" value="Chromosome 1"/>
</dbReference>
<feature type="region of interest" description="Disordered" evidence="2">
    <location>
        <begin position="1"/>
        <end position="73"/>
    </location>
</feature>
<feature type="compositionally biased region" description="Basic and acidic residues" evidence="2">
    <location>
        <begin position="303"/>
        <end position="323"/>
    </location>
</feature>
<feature type="compositionally biased region" description="Polar residues" evidence="2">
    <location>
        <begin position="359"/>
        <end position="373"/>
    </location>
</feature>
<dbReference type="PANTHER" id="PTHR23146">
    <property type="entry name" value="LEO1 PROTEIN"/>
    <property type="match status" value="1"/>
</dbReference>
<dbReference type="GO" id="GO:0006368">
    <property type="term" value="P:transcription elongation by RNA polymerase II"/>
    <property type="evidence" value="ECO:0007669"/>
    <property type="project" value="InterPro"/>
</dbReference>
<feature type="compositionally biased region" description="Acidic residues" evidence="2">
    <location>
        <begin position="332"/>
        <end position="358"/>
    </location>
</feature>
<feature type="compositionally biased region" description="Low complexity" evidence="2">
    <location>
        <begin position="32"/>
        <end position="42"/>
    </location>
</feature>
<organism evidence="3 4">
    <name type="scientific">Schizosaccharomyces osmophilus</name>
    <dbReference type="NCBI Taxonomy" id="2545709"/>
    <lineage>
        <taxon>Eukaryota</taxon>
        <taxon>Fungi</taxon>
        <taxon>Dikarya</taxon>
        <taxon>Ascomycota</taxon>
        <taxon>Taphrinomycotina</taxon>
        <taxon>Schizosaccharomycetes</taxon>
        <taxon>Schizosaccharomycetales</taxon>
        <taxon>Schizosaccharomycetaceae</taxon>
        <taxon>Schizosaccharomyces</taxon>
    </lineage>
</organism>
<proteinExistence type="predicted"/>
<feature type="compositionally biased region" description="Basic and acidic residues" evidence="2">
    <location>
        <begin position="46"/>
        <end position="73"/>
    </location>
</feature>
<dbReference type="RefSeq" id="XP_056037254.1">
    <property type="nucleotide sequence ID" value="XM_056179878.1"/>
</dbReference>
<dbReference type="GO" id="GO:0032968">
    <property type="term" value="P:positive regulation of transcription elongation by RNA polymerase II"/>
    <property type="evidence" value="ECO:0007669"/>
    <property type="project" value="TreeGrafter"/>
</dbReference>
<evidence type="ECO:0000256" key="1">
    <source>
        <dbReference type="SAM" id="Coils"/>
    </source>
</evidence>
<dbReference type="AlphaFoldDB" id="A0AAE9WCL6"/>
<dbReference type="GO" id="GO:0016593">
    <property type="term" value="C:Cdc73/Paf1 complex"/>
    <property type="evidence" value="ECO:0007669"/>
    <property type="project" value="InterPro"/>
</dbReference>
<dbReference type="KEGG" id="som:SOMG_01085"/>
<evidence type="ECO:0000313" key="4">
    <source>
        <dbReference type="Proteomes" id="UP001212411"/>
    </source>
</evidence>
<dbReference type="InterPro" id="IPR007149">
    <property type="entry name" value="Leo1"/>
</dbReference>
<reference evidence="3 4" key="1">
    <citation type="journal article" date="2023" name="G3 (Bethesda)">
        <title>A high-quality reference genome for the fission yeast Schizosaccharomyces osmophilus.</title>
        <authorList>
            <person name="Jia G.S."/>
            <person name="Zhang W.C."/>
            <person name="Liang Y."/>
            <person name="Liu X.H."/>
            <person name="Rhind N."/>
            <person name="Pidoux A."/>
            <person name="Brysch-Herzberg M."/>
            <person name="Du L.L."/>
        </authorList>
    </citation>
    <scope>NUCLEOTIDE SEQUENCE [LARGE SCALE GENOMIC DNA]</scope>
    <source>
        <strain evidence="3 4">CBS 15793</strain>
    </source>
</reference>
<keyword evidence="4" id="KW-1185">Reference proteome</keyword>
<dbReference type="EMBL" id="CP115611">
    <property type="protein sequence ID" value="WBW73011.1"/>
    <property type="molecule type" value="Genomic_DNA"/>
</dbReference>